<keyword evidence="8" id="KW-1185">Reference proteome</keyword>
<accession>A0A084WG32</accession>
<dbReference type="Pfam" id="PF05253">
    <property type="entry name" value="zf-U11-48K"/>
    <property type="match status" value="2"/>
</dbReference>
<dbReference type="VEuPathDB" id="VectorBase:ASIC017175"/>
<keyword evidence="3" id="KW-0862">Zinc</keyword>
<dbReference type="InterPro" id="IPR036236">
    <property type="entry name" value="Znf_C2H2_sf"/>
</dbReference>
<evidence type="ECO:0000259" key="5">
    <source>
        <dbReference type="PROSITE" id="PS51800"/>
    </source>
</evidence>
<dbReference type="SUPFAM" id="SSF57667">
    <property type="entry name" value="beta-beta-alpha zinc fingers"/>
    <property type="match status" value="1"/>
</dbReference>
<dbReference type="GO" id="GO:0008270">
    <property type="term" value="F:zinc ion binding"/>
    <property type="evidence" value="ECO:0007669"/>
    <property type="project" value="UniProtKB-KW"/>
</dbReference>
<keyword evidence="1" id="KW-0479">Metal-binding</keyword>
<dbReference type="AlphaFoldDB" id="A0A084WG32"/>
<feature type="compositionally biased region" description="Basic and acidic residues" evidence="4">
    <location>
        <begin position="227"/>
        <end position="247"/>
    </location>
</feature>
<dbReference type="EMBL" id="KE525343">
    <property type="protein sequence ID" value="KFB49176.1"/>
    <property type="molecule type" value="Genomic_DNA"/>
</dbReference>
<feature type="compositionally biased region" description="Basic and acidic residues" evidence="4">
    <location>
        <begin position="295"/>
        <end position="316"/>
    </location>
</feature>
<feature type="domain" description="CHHC U11-48K-type" evidence="5">
    <location>
        <begin position="3"/>
        <end position="30"/>
    </location>
</feature>
<evidence type="ECO:0000256" key="3">
    <source>
        <dbReference type="ARBA" id="ARBA00022833"/>
    </source>
</evidence>
<evidence type="ECO:0000256" key="4">
    <source>
        <dbReference type="SAM" id="MobiDB-lite"/>
    </source>
</evidence>
<proteinExistence type="predicted"/>
<dbReference type="Proteomes" id="UP000030765">
    <property type="component" value="Unassembled WGS sequence"/>
</dbReference>
<sequence length="316" mass="36495">MSLYKCPFDPLHQISANSFAKHLTKCQRQHPDVKYARCPLNSFHLMKPEELHEHVRTCPSRAQFDAYKYSFTGASSAPVEEIIINTGSPPGVTSFASASAGSLQDDDECWDDFNYAAYNPLENCKQKKGQHKNFMTPCANKFVVPNASVSMIKQELQNDGAPELQTVKEEPLSEGTQSPARSFEAESTVEEEKWEIKSEYPERRDQPTFRERADDGRTSRSSANSYKDFERRNEDNASHRGQSDRGHVPSYSHSTYGDTYMGRYDRNRHAGRRSYEEDRQKYRPYHNPYSRNSKMSKDPEDRYQSSRHYRGDRGNR</sequence>
<organism evidence="6">
    <name type="scientific">Anopheles sinensis</name>
    <name type="common">Mosquito</name>
    <dbReference type="NCBI Taxonomy" id="74873"/>
    <lineage>
        <taxon>Eukaryota</taxon>
        <taxon>Metazoa</taxon>
        <taxon>Ecdysozoa</taxon>
        <taxon>Arthropoda</taxon>
        <taxon>Hexapoda</taxon>
        <taxon>Insecta</taxon>
        <taxon>Pterygota</taxon>
        <taxon>Neoptera</taxon>
        <taxon>Endopterygota</taxon>
        <taxon>Diptera</taxon>
        <taxon>Nematocera</taxon>
        <taxon>Culicoidea</taxon>
        <taxon>Culicidae</taxon>
        <taxon>Anophelinae</taxon>
        <taxon>Anopheles</taxon>
    </lineage>
</organism>
<evidence type="ECO:0000256" key="1">
    <source>
        <dbReference type="ARBA" id="ARBA00022723"/>
    </source>
</evidence>
<dbReference type="STRING" id="74873.A0A084WG32"/>
<reference evidence="6 8" key="1">
    <citation type="journal article" date="2014" name="BMC Genomics">
        <title>Genome sequence of Anopheles sinensis provides insight into genetics basis of mosquito competence for malaria parasites.</title>
        <authorList>
            <person name="Zhou D."/>
            <person name="Zhang D."/>
            <person name="Ding G."/>
            <person name="Shi L."/>
            <person name="Hou Q."/>
            <person name="Ye Y."/>
            <person name="Xu Y."/>
            <person name="Zhou H."/>
            <person name="Xiong C."/>
            <person name="Li S."/>
            <person name="Yu J."/>
            <person name="Hong S."/>
            <person name="Yu X."/>
            <person name="Zou P."/>
            <person name="Chen C."/>
            <person name="Chang X."/>
            <person name="Wang W."/>
            <person name="Lv Y."/>
            <person name="Sun Y."/>
            <person name="Ma L."/>
            <person name="Shen B."/>
            <person name="Zhu C."/>
        </authorList>
    </citation>
    <scope>NUCLEOTIDE SEQUENCE [LARGE SCALE GENOMIC DNA]</scope>
</reference>
<name>A0A084WG32_ANOSI</name>
<feature type="compositionally biased region" description="Basic and acidic residues" evidence="4">
    <location>
        <begin position="263"/>
        <end position="281"/>
    </location>
</feature>
<evidence type="ECO:0000313" key="8">
    <source>
        <dbReference type="Proteomes" id="UP000030765"/>
    </source>
</evidence>
<feature type="domain" description="CHHC U11-48K-type" evidence="5">
    <location>
        <begin position="35"/>
        <end position="62"/>
    </location>
</feature>
<dbReference type="EMBL" id="ATLV01023436">
    <property type="status" value="NOT_ANNOTATED_CDS"/>
    <property type="molecule type" value="Genomic_DNA"/>
</dbReference>
<protein>
    <submittedName>
        <fullName evidence="6">AGAP009825-PA-like protein</fullName>
    </submittedName>
</protein>
<evidence type="ECO:0000313" key="6">
    <source>
        <dbReference type="EMBL" id="KFB49176.1"/>
    </source>
</evidence>
<gene>
    <name evidence="6" type="ORF">ZHAS_00017175</name>
</gene>
<keyword evidence="2" id="KW-0863">Zinc-finger</keyword>
<dbReference type="PROSITE" id="PS51800">
    <property type="entry name" value="ZF_CHHC_U11_48K"/>
    <property type="match status" value="2"/>
</dbReference>
<feature type="compositionally biased region" description="Basic and acidic residues" evidence="4">
    <location>
        <begin position="190"/>
        <end position="218"/>
    </location>
</feature>
<evidence type="ECO:0000313" key="7">
    <source>
        <dbReference type="EnsemblMetazoa" id="ASIC017175-PA"/>
    </source>
</evidence>
<evidence type="ECO:0000256" key="2">
    <source>
        <dbReference type="ARBA" id="ARBA00022771"/>
    </source>
</evidence>
<dbReference type="EnsemblMetazoa" id="ASIC017175-RA">
    <property type="protein sequence ID" value="ASIC017175-PA"/>
    <property type="gene ID" value="ASIC017175"/>
</dbReference>
<dbReference type="VEuPathDB" id="VectorBase:ASIS020122"/>
<feature type="region of interest" description="Disordered" evidence="4">
    <location>
        <begin position="168"/>
        <end position="316"/>
    </location>
</feature>
<dbReference type="InterPro" id="IPR022776">
    <property type="entry name" value="TRM13/UPF0224_CHHC_Znf_dom"/>
</dbReference>
<dbReference type="OrthoDB" id="5839404at2759"/>
<reference evidence="7" key="2">
    <citation type="submission" date="2020-05" db="UniProtKB">
        <authorList>
            <consortium name="EnsemblMetazoa"/>
        </authorList>
    </citation>
    <scope>IDENTIFICATION</scope>
</reference>